<dbReference type="STRING" id="1267423.SAMN05216290_4024"/>
<dbReference type="Proteomes" id="UP000199437">
    <property type="component" value="Unassembled WGS sequence"/>
</dbReference>
<evidence type="ECO:0000313" key="1">
    <source>
        <dbReference type="EMBL" id="SEW44054.1"/>
    </source>
</evidence>
<name>A0A1I0RS38_9BACT</name>
<evidence type="ECO:0000313" key="2">
    <source>
        <dbReference type="Proteomes" id="UP000199437"/>
    </source>
</evidence>
<protein>
    <submittedName>
        <fullName evidence="1">Uncharacterized protein</fullName>
    </submittedName>
</protein>
<accession>A0A1I0RS38</accession>
<dbReference type="EMBL" id="FOIR01000006">
    <property type="protein sequence ID" value="SEW44054.1"/>
    <property type="molecule type" value="Genomic_DNA"/>
</dbReference>
<sequence length="177" mass="20523">MAGHVSRTGAMILISMLQFSVLITEAYGQNEVINKIRSLYNISQKDKPNYTKTTLDGFYESTEGQQVIAYKDNKEVCLIEVITFGHTGKSEEQYYFNNGKLYFAFTKSHNYNTPISLPSYDSTKTSINEHRYYFWENKMIRYTLPNGTQMNINSSEFANIEEDVLDNAVKILKRFEK</sequence>
<dbReference type="GeneID" id="99988688"/>
<dbReference type="AlphaFoldDB" id="A0A1I0RS38"/>
<organism evidence="1 2">
    <name type="scientific">Roseivirga pacifica</name>
    <dbReference type="NCBI Taxonomy" id="1267423"/>
    <lineage>
        <taxon>Bacteria</taxon>
        <taxon>Pseudomonadati</taxon>
        <taxon>Bacteroidota</taxon>
        <taxon>Cytophagia</taxon>
        <taxon>Cytophagales</taxon>
        <taxon>Roseivirgaceae</taxon>
        <taxon>Roseivirga</taxon>
    </lineage>
</organism>
<keyword evidence="2" id="KW-1185">Reference proteome</keyword>
<reference evidence="2" key="1">
    <citation type="submission" date="2016-10" db="EMBL/GenBank/DDBJ databases">
        <authorList>
            <person name="Varghese N."/>
            <person name="Submissions S."/>
        </authorList>
    </citation>
    <scope>NUCLEOTIDE SEQUENCE [LARGE SCALE GENOMIC DNA]</scope>
    <source>
        <strain evidence="2">CGMCC 1.12402</strain>
    </source>
</reference>
<dbReference type="RefSeq" id="WP_090261238.1">
    <property type="nucleotide sequence ID" value="NZ_FOIR01000006.1"/>
</dbReference>
<proteinExistence type="predicted"/>
<gene>
    <name evidence="1" type="ORF">SAMN05216290_4024</name>
</gene>
<dbReference type="OrthoDB" id="672038at2"/>